<organism evidence="1 2">
    <name type="scientific">Marixanthomonas ophiurae</name>
    <dbReference type="NCBI Taxonomy" id="387659"/>
    <lineage>
        <taxon>Bacteria</taxon>
        <taxon>Pseudomonadati</taxon>
        <taxon>Bacteroidota</taxon>
        <taxon>Flavobacteriia</taxon>
        <taxon>Flavobacteriales</taxon>
        <taxon>Flavobacteriaceae</taxon>
        <taxon>Marixanthomonas</taxon>
    </lineage>
</organism>
<dbReference type="RefSeq" id="WP_117159092.1">
    <property type="nucleotide sequence ID" value="NZ_QVID01000001.1"/>
</dbReference>
<dbReference type="AlphaFoldDB" id="A0A3E1QD16"/>
<dbReference type="OrthoDB" id="1407035at2"/>
<dbReference type="Proteomes" id="UP000261082">
    <property type="component" value="Unassembled WGS sequence"/>
</dbReference>
<name>A0A3E1QD16_9FLAO</name>
<dbReference type="EMBL" id="QVID01000001">
    <property type="protein sequence ID" value="RFN60033.1"/>
    <property type="molecule type" value="Genomic_DNA"/>
</dbReference>
<reference evidence="1 2" key="1">
    <citation type="journal article" date="2007" name="Int. J. Syst. Evol. Microbiol.">
        <title>Marixanthomonas ophiurae gen. nov., sp. nov., a marine bacterium of the family Flavobacteriaceae isolated from a deep-sea brittle star.</title>
        <authorList>
            <person name="Romanenko L.A."/>
            <person name="Uchino M."/>
            <person name="Frolova G.M."/>
            <person name="Mikhailov V.V."/>
        </authorList>
    </citation>
    <scope>NUCLEOTIDE SEQUENCE [LARGE SCALE GENOMIC DNA]</scope>
    <source>
        <strain evidence="1 2">KMM 3046</strain>
    </source>
</reference>
<dbReference type="Gene3D" id="3.40.50.300">
    <property type="entry name" value="P-loop containing nucleotide triphosphate hydrolases"/>
    <property type="match status" value="1"/>
</dbReference>
<dbReference type="InterPro" id="IPR027417">
    <property type="entry name" value="P-loop_NTPase"/>
</dbReference>
<accession>A0A3E1QD16</accession>
<evidence type="ECO:0000313" key="2">
    <source>
        <dbReference type="Proteomes" id="UP000261082"/>
    </source>
</evidence>
<comment type="caution">
    <text evidence="1">The sequence shown here is derived from an EMBL/GenBank/DDBJ whole genome shotgun (WGS) entry which is preliminary data.</text>
</comment>
<sequence>MIITEKFIMINFPKTGTAFARKILMDLHTNPSFWDKAQFNLGLKKKPFFQNLLLPNIRTASARKGFMNEHGICEQIPIGHKNKPIVSIKRDVFKRYISMYNYEHWKKWPFINRTIIKEKYPNYPELTFEEFVHFLIDYNPLSYHPKVKRELPIGPLTAQYILFYFKNPFQVLKNIDKEYIDSKSYMQDRYSIHFLDQNNLNQDLYNYLLKMDYDKNKIEYILYAPKTNNSTPKGKGVEDYFTKDLKKLVSEKESFLLELNRL</sequence>
<evidence type="ECO:0000313" key="1">
    <source>
        <dbReference type="EMBL" id="RFN60033.1"/>
    </source>
</evidence>
<proteinExistence type="predicted"/>
<dbReference type="SUPFAM" id="SSF52540">
    <property type="entry name" value="P-loop containing nucleoside triphosphate hydrolases"/>
    <property type="match status" value="1"/>
</dbReference>
<keyword evidence="2" id="KW-1185">Reference proteome</keyword>
<gene>
    <name evidence="1" type="ORF">DZ858_08290</name>
</gene>
<evidence type="ECO:0008006" key="3">
    <source>
        <dbReference type="Google" id="ProtNLM"/>
    </source>
</evidence>
<protein>
    <recommendedName>
        <fullName evidence="3">Sulfotransferase family protein</fullName>
    </recommendedName>
</protein>